<dbReference type="EMBL" id="AMYD01004521">
    <property type="protein sequence ID" value="EQB43046.1"/>
    <property type="molecule type" value="Genomic_DNA"/>
</dbReference>
<dbReference type="HOGENOM" id="CLU_222513_0_0_1"/>
<gene>
    <name evidence="1" type="ORF">CGLO_18385</name>
</gene>
<accession>T0KUU9</accession>
<sequence length="12" mass="1423">MLQSAIQHILRL</sequence>
<evidence type="ECO:0000313" key="1">
    <source>
        <dbReference type="EMBL" id="EQB43046.1"/>
    </source>
</evidence>
<evidence type="ECO:0000313" key="2">
    <source>
        <dbReference type="Proteomes" id="UP000015530"/>
    </source>
</evidence>
<dbReference type="Proteomes" id="UP000015530">
    <property type="component" value="Unassembled WGS sequence"/>
</dbReference>
<comment type="caution">
    <text evidence="1">The sequence shown here is derived from an EMBL/GenBank/DDBJ whole genome shotgun (WGS) entry which is preliminary data.</text>
</comment>
<protein>
    <submittedName>
        <fullName evidence="1">Uncharacterized protein</fullName>
    </submittedName>
</protein>
<name>T0KUU9_COLGC</name>
<organism evidence="1 2">
    <name type="scientific">Colletotrichum gloeosporioides (strain Cg-14)</name>
    <name type="common">Anthracnose fungus</name>
    <name type="synonym">Glomerella cingulata</name>
    <dbReference type="NCBI Taxonomy" id="1237896"/>
    <lineage>
        <taxon>Eukaryota</taxon>
        <taxon>Fungi</taxon>
        <taxon>Dikarya</taxon>
        <taxon>Ascomycota</taxon>
        <taxon>Pezizomycotina</taxon>
        <taxon>Sordariomycetes</taxon>
        <taxon>Hypocreomycetidae</taxon>
        <taxon>Glomerellales</taxon>
        <taxon>Glomerellaceae</taxon>
        <taxon>Colletotrichum</taxon>
        <taxon>Colletotrichum gloeosporioides species complex</taxon>
    </lineage>
</organism>
<proteinExistence type="predicted"/>
<reference evidence="2" key="1">
    <citation type="journal article" date="2013" name="Mol. Plant Microbe Interact.">
        <title>Global aspects of pacC regulation of pathogenicity genes in Colletotrichum gloeosporioides as revealed by transcriptome analysis.</title>
        <authorList>
            <person name="Alkan N."/>
            <person name="Meng X."/>
            <person name="Friedlander G."/>
            <person name="Reuveni E."/>
            <person name="Sukno S."/>
            <person name="Sherman A."/>
            <person name="Thon M."/>
            <person name="Fluhr R."/>
            <person name="Prusky D."/>
        </authorList>
    </citation>
    <scope>NUCLEOTIDE SEQUENCE [LARGE SCALE GENOMIC DNA]</scope>
    <source>
        <strain evidence="2">Cg-14</strain>
    </source>
</reference>